<dbReference type="STRING" id="257708.RGI145_09030"/>
<dbReference type="InterPro" id="IPR033828">
    <property type="entry name" value="GATase1_CTP_Synthase"/>
</dbReference>
<dbReference type="GO" id="GO:0003883">
    <property type="term" value="F:CTP synthase activity"/>
    <property type="evidence" value="ECO:0007669"/>
    <property type="project" value="UniProtKB-UniRule"/>
</dbReference>
<feature type="binding site" evidence="12">
    <location>
        <position position="470"/>
    </location>
    <ligand>
        <name>L-glutamine</name>
        <dbReference type="ChEBI" id="CHEBI:58359"/>
    </ligand>
</feature>
<feature type="binding site" evidence="12">
    <location>
        <position position="404"/>
    </location>
    <ligand>
        <name>L-glutamine</name>
        <dbReference type="ChEBI" id="CHEBI:58359"/>
    </ligand>
</feature>
<dbReference type="GO" id="GO:0046872">
    <property type="term" value="F:metal ion binding"/>
    <property type="evidence" value="ECO:0007669"/>
    <property type="project" value="UniProtKB-KW"/>
</dbReference>
<dbReference type="GO" id="GO:0044210">
    <property type="term" value="P:'de novo' CTP biosynthetic process"/>
    <property type="evidence" value="ECO:0007669"/>
    <property type="project" value="UniProtKB-UniRule"/>
</dbReference>
<name>A0A1L7AEK6_9PROT</name>
<dbReference type="RefSeq" id="WP_075798109.1">
    <property type="nucleotide sequence ID" value="NZ_CP015583.1"/>
</dbReference>
<feature type="region of interest" description="Amidoligase domain" evidence="12">
    <location>
        <begin position="1"/>
        <end position="265"/>
    </location>
</feature>
<evidence type="ECO:0000256" key="11">
    <source>
        <dbReference type="ARBA" id="ARBA00059148"/>
    </source>
</evidence>
<feature type="active site" evidence="12">
    <location>
        <position position="515"/>
    </location>
</feature>
<feature type="binding site" evidence="12">
    <location>
        <position position="13"/>
    </location>
    <ligand>
        <name>CTP</name>
        <dbReference type="ChEBI" id="CHEBI:37563"/>
        <note>allosteric inhibitor</note>
    </ligand>
</feature>
<dbReference type="GO" id="GO:0005829">
    <property type="term" value="C:cytosol"/>
    <property type="evidence" value="ECO:0007669"/>
    <property type="project" value="TreeGrafter"/>
</dbReference>
<dbReference type="PROSITE" id="PS51273">
    <property type="entry name" value="GATASE_TYPE_1"/>
    <property type="match status" value="1"/>
</dbReference>
<feature type="domain" description="CTP synthase N-terminal" evidence="14">
    <location>
        <begin position="3"/>
        <end position="264"/>
    </location>
</feature>
<keyword evidence="9 12" id="KW-0665">Pyrimidine biosynthesis</keyword>
<evidence type="ECO:0000256" key="1">
    <source>
        <dbReference type="ARBA" id="ARBA00005171"/>
    </source>
</evidence>
<evidence type="ECO:0000256" key="3">
    <source>
        <dbReference type="ARBA" id="ARBA00022598"/>
    </source>
</evidence>
<keyword evidence="5 12" id="KW-0547">Nucleotide-binding</keyword>
<feature type="binding site" evidence="12">
    <location>
        <begin position="381"/>
        <end position="384"/>
    </location>
    <ligand>
        <name>L-glutamine</name>
        <dbReference type="ChEBI" id="CHEBI:58359"/>
    </ligand>
</feature>
<dbReference type="InterPro" id="IPR017926">
    <property type="entry name" value="GATASE"/>
</dbReference>
<dbReference type="KEGG" id="rgi:RGI145_09030"/>
<comment type="subunit">
    <text evidence="12">Homotetramer.</text>
</comment>
<dbReference type="InterPro" id="IPR029062">
    <property type="entry name" value="Class_I_gatase-like"/>
</dbReference>
<feature type="domain" description="Glutamine amidotransferase" evidence="13">
    <location>
        <begin position="301"/>
        <end position="533"/>
    </location>
</feature>
<evidence type="ECO:0000256" key="6">
    <source>
        <dbReference type="ARBA" id="ARBA00022840"/>
    </source>
</evidence>
<reference evidence="15 16" key="1">
    <citation type="submission" date="2016-05" db="EMBL/GenBank/DDBJ databases">
        <title>Complete Genome and Methylome Analysis of Psychrotrophic Bacterial Isolates from Antarctic Lake Untersee.</title>
        <authorList>
            <person name="Fomenkov A."/>
            <person name="Akimov V.N."/>
            <person name="Vasilyeva L.V."/>
            <person name="Andersen D."/>
            <person name="Vincze T."/>
            <person name="Roberts R.J."/>
        </authorList>
    </citation>
    <scope>NUCLEOTIDE SEQUENCE [LARGE SCALE GENOMIC DNA]</scope>
    <source>
        <strain evidence="15 16">U14-5</strain>
    </source>
</reference>
<dbReference type="Pfam" id="PF00117">
    <property type="entry name" value="GATase"/>
    <property type="match status" value="1"/>
</dbReference>
<dbReference type="PANTHER" id="PTHR11550:SF0">
    <property type="entry name" value="CTP SYNTHASE-RELATED"/>
    <property type="match status" value="1"/>
</dbReference>
<dbReference type="FunFam" id="3.40.50.300:FF:000009">
    <property type="entry name" value="CTP synthase"/>
    <property type="match status" value="1"/>
</dbReference>
<dbReference type="InterPro" id="IPR027417">
    <property type="entry name" value="P-loop_NTPase"/>
</dbReference>
<dbReference type="NCBIfam" id="TIGR00337">
    <property type="entry name" value="PyrG"/>
    <property type="match status" value="1"/>
</dbReference>
<dbReference type="HAMAP" id="MF_01227">
    <property type="entry name" value="PyrG"/>
    <property type="match status" value="1"/>
</dbReference>
<dbReference type="AlphaFoldDB" id="A0A1L7AEK6"/>
<keyword evidence="3 12" id="KW-0436">Ligase</keyword>
<comment type="catalytic activity">
    <reaction evidence="12">
        <text>UTP + NH4(+) + ATP = CTP + ADP + phosphate + 2 H(+)</text>
        <dbReference type="Rhea" id="RHEA:16597"/>
        <dbReference type="ChEBI" id="CHEBI:15378"/>
        <dbReference type="ChEBI" id="CHEBI:28938"/>
        <dbReference type="ChEBI" id="CHEBI:30616"/>
        <dbReference type="ChEBI" id="CHEBI:37563"/>
        <dbReference type="ChEBI" id="CHEBI:43474"/>
        <dbReference type="ChEBI" id="CHEBI:46398"/>
        <dbReference type="ChEBI" id="CHEBI:456216"/>
    </reaction>
</comment>
<feature type="binding site" evidence="12">
    <location>
        <position position="240"/>
    </location>
    <ligand>
        <name>ATP</name>
        <dbReference type="ChEBI" id="CHEBI:30616"/>
    </ligand>
</feature>
<keyword evidence="7 12" id="KW-0460">Magnesium</keyword>
<gene>
    <name evidence="12" type="primary">pyrG</name>
    <name evidence="15" type="ORF">RGI145_09030</name>
</gene>
<feature type="binding site" evidence="12">
    <location>
        <position position="13"/>
    </location>
    <ligand>
        <name>UTP</name>
        <dbReference type="ChEBI" id="CHEBI:46398"/>
    </ligand>
</feature>
<comment type="catalytic activity">
    <reaction evidence="10 12">
        <text>UTP + L-glutamine + ATP + H2O = CTP + L-glutamate + ADP + phosphate + 2 H(+)</text>
        <dbReference type="Rhea" id="RHEA:26426"/>
        <dbReference type="ChEBI" id="CHEBI:15377"/>
        <dbReference type="ChEBI" id="CHEBI:15378"/>
        <dbReference type="ChEBI" id="CHEBI:29985"/>
        <dbReference type="ChEBI" id="CHEBI:30616"/>
        <dbReference type="ChEBI" id="CHEBI:37563"/>
        <dbReference type="ChEBI" id="CHEBI:43474"/>
        <dbReference type="ChEBI" id="CHEBI:46398"/>
        <dbReference type="ChEBI" id="CHEBI:58359"/>
        <dbReference type="ChEBI" id="CHEBI:456216"/>
        <dbReference type="EC" id="6.3.4.2"/>
    </reaction>
</comment>
<evidence type="ECO:0000313" key="16">
    <source>
        <dbReference type="Proteomes" id="UP000185494"/>
    </source>
</evidence>
<evidence type="ECO:0000256" key="5">
    <source>
        <dbReference type="ARBA" id="ARBA00022741"/>
    </source>
</evidence>
<comment type="activity regulation">
    <text evidence="12">Allosterically activated by GTP, when glutamine is the substrate; GTP has no effect on the reaction when ammonia is the substrate. The allosteric effector GTP functions by stabilizing the protein conformation that binds the tetrahedral intermediate(s) formed during glutamine hydrolysis. Inhibited by the product CTP, via allosteric rather than competitive inhibition.</text>
</comment>
<comment type="pathway">
    <text evidence="1 12">Pyrimidine metabolism; CTP biosynthesis via de novo pathway; CTP from UDP: step 2/2.</text>
</comment>
<protein>
    <recommendedName>
        <fullName evidence="12">CTP synthase</fullName>
        <ecNumber evidence="12">6.3.4.2</ecNumber>
    </recommendedName>
    <alternativeName>
        <fullName evidence="12">Cytidine 5'-triphosphate synthase</fullName>
    </alternativeName>
    <alternativeName>
        <fullName evidence="12">Cytidine triphosphate synthetase</fullName>
        <shortName evidence="12">CTP synthetase</shortName>
        <shortName evidence="12">CTPS</shortName>
    </alternativeName>
    <alternativeName>
        <fullName evidence="12">UTP--ammonia ligase</fullName>
    </alternativeName>
</protein>
<evidence type="ECO:0000259" key="14">
    <source>
        <dbReference type="Pfam" id="PF06418"/>
    </source>
</evidence>
<feature type="binding site" evidence="12">
    <location>
        <position position="54"/>
    </location>
    <ligand>
        <name>L-glutamine</name>
        <dbReference type="ChEBI" id="CHEBI:58359"/>
    </ligand>
</feature>
<dbReference type="GO" id="GO:0097268">
    <property type="term" value="C:cytoophidium"/>
    <property type="evidence" value="ECO:0007669"/>
    <property type="project" value="UniProtKB-ARBA"/>
</dbReference>
<feature type="binding site" evidence="12">
    <location>
        <begin position="186"/>
        <end position="191"/>
    </location>
    <ligand>
        <name>UTP</name>
        <dbReference type="ChEBI" id="CHEBI:46398"/>
    </ligand>
</feature>
<organism evidence="15 16">
    <name type="scientific">Roseomonas gilardii</name>
    <dbReference type="NCBI Taxonomy" id="257708"/>
    <lineage>
        <taxon>Bacteria</taxon>
        <taxon>Pseudomonadati</taxon>
        <taxon>Pseudomonadota</taxon>
        <taxon>Alphaproteobacteria</taxon>
        <taxon>Acetobacterales</taxon>
        <taxon>Roseomonadaceae</taxon>
        <taxon>Roseomonas</taxon>
    </lineage>
</organism>
<dbReference type="EMBL" id="CP015583">
    <property type="protein sequence ID" value="APT57218.1"/>
    <property type="molecule type" value="Genomic_DNA"/>
</dbReference>
<dbReference type="NCBIfam" id="NF003792">
    <property type="entry name" value="PRK05380.1"/>
    <property type="match status" value="1"/>
</dbReference>
<dbReference type="InterPro" id="IPR004468">
    <property type="entry name" value="CTP_synthase"/>
</dbReference>
<dbReference type="FunFam" id="3.40.50.880:FF:000002">
    <property type="entry name" value="CTP synthase"/>
    <property type="match status" value="1"/>
</dbReference>
<dbReference type="eggNOG" id="COG0504">
    <property type="taxonomic scope" value="Bacteria"/>
</dbReference>
<feature type="binding site" evidence="12">
    <location>
        <position position="222"/>
    </location>
    <ligand>
        <name>CTP</name>
        <dbReference type="ChEBI" id="CHEBI:37563"/>
        <note>allosteric inhibitor</note>
    </ligand>
</feature>
<keyword evidence="6 12" id="KW-0067">ATP-binding</keyword>
<dbReference type="CDD" id="cd01746">
    <property type="entry name" value="GATase1_CTP_Synthase"/>
    <property type="match status" value="1"/>
</dbReference>
<dbReference type="PANTHER" id="PTHR11550">
    <property type="entry name" value="CTP SYNTHASE"/>
    <property type="match status" value="1"/>
</dbReference>
<evidence type="ECO:0000256" key="8">
    <source>
        <dbReference type="ARBA" id="ARBA00022962"/>
    </source>
</evidence>
<accession>A0A1L7AEK6</accession>
<keyword evidence="8 12" id="KW-0315">Glutamine amidotransferase</keyword>
<feature type="binding site" evidence="12">
    <location>
        <begin position="14"/>
        <end position="19"/>
    </location>
    <ligand>
        <name>ATP</name>
        <dbReference type="ChEBI" id="CHEBI:30616"/>
    </ligand>
</feature>
<comment type="caution">
    <text evidence="12">Lacks conserved residue(s) required for the propagation of feature annotation.</text>
</comment>
<comment type="miscellaneous">
    <text evidence="12">CTPSs have evolved a hybrid strategy for distinguishing between UTP and CTP. The overlapping regions of the product feedback inhibitory and substrate sites recognize a common feature in both compounds, the triphosphate moiety. To differentiate isosteric substrate and product pyrimidine rings, an additional pocket far from the expected kinase/ligase catalytic site, specifically recognizes the cytosine and ribose portions of the product inhibitor.</text>
</comment>
<evidence type="ECO:0000259" key="13">
    <source>
        <dbReference type="Pfam" id="PF00117"/>
    </source>
</evidence>
<dbReference type="InterPro" id="IPR017456">
    <property type="entry name" value="CTP_synthase_N"/>
</dbReference>
<evidence type="ECO:0000256" key="12">
    <source>
        <dbReference type="HAMAP-Rule" id="MF_01227"/>
    </source>
</evidence>
<dbReference type="EC" id="6.3.4.2" evidence="12"/>
<evidence type="ECO:0000256" key="4">
    <source>
        <dbReference type="ARBA" id="ARBA00022723"/>
    </source>
</evidence>
<feature type="active site" evidence="12">
    <location>
        <position position="517"/>
    </location>
</feature>
<keyword evidence="4 12" id="KW-0479">Metal-binding</keyword>
<dbReference type="Gene3D" id="3.40.50.300">
    <property type="entry name" value="P-loop containing nucleotide triphosphate hydrolases"/>
    <property type="match status" value="1"/>
</dbReference>
<evidence type="ECO:0000313" key="15">
    <source>
        <dbReference type="EMBL" id="APT57218.1"/>
    </source>
</evidence>
<dbReference type="UniPathway" id="UPA00159">
    <property type="reaction ID" value="UER00277"/>
</dbReference>
<dbReference type="GO" id="GO:0019856">
    <property type="term" value="P:pyrimidine nucleobase biosynthetic process"/>
    <property type="evidence" value="ECO:0007669"/>
    <property type="project" value="TreeGrafter"/>
</dbReference>
<evidence type="ECO:0000256" key="10">
    <source>
        <dbReference type="ARBA" id="ARBA00047781"/>
    </source>
</evidence>
<dbReference type="GO" id="GO:0042802">
    <property type="term" value="F:identical protein binding"/>
    <property type="evidence" value="ECO:0007669"/>
    <property type="project" value="TreeGrafter"/>
</dbReference>
<dbReference type="Gene3D" id="3.40.50.880">
    <property type="match status" value="1"/>
</dbReference>
<evidence type="ECO:0000256" key="7">
    <source>
        <dbReference type="ARBA" id="ARBA00022842"/>
    </source>
</evidence>
<proteinExistence type="inferred from homology"/>
<feature type="binding site" evidence="12">
    <location>
        <position position="71"/>
    </location>
    <ligand>
        <name>ATP</name>
        <dbReference type="ChEBI" id="CHEBI:30616"/>
    </ligand>
</feature>
<dbReference type="Proteomes" id="UP000185494">
    <property type="component" value="Chromosome 1"/>
</dbReference>
<comment type="similarity">
    <text evidence="2 12">Belongs to the CTP synthase family.</text>
</comment>
<feature type="binding site" evidence="12">
    <location>
        <begin position="186"/>
        <end position="191"/>
    </location>
    <ligand>
        <name>CTP</name>
        <dbReference type="ChEBI" id="CHEBI:37563"/>
        <note>allosteric inhibitor</note>
    </ligand>
</feature>
<comment type="function">
    <text evidence="11 12">Catalyzes the ATP-dependent amination of UTP to CTP with either L-glutamine or ammonia as the source of nitrogen. Regulates intracellular CTP levels through interactions with the four ribonucleotide triphosphates.</text>
</comment>
<feature type="binding site" evidence="12">
    <location>
        <position position="222"/>
    </location>
    <ligand>
        <name>UTP</name>
        <dbReference type="ChEBI" id="CHEBI:46398"/>
    </ligand>
</feature>
<dbReference type="CDD" id="cd03113">
    <property type="entry name" value="CTPS_N"/>
    <property type="match status" value="1"/>
</dbReference>
<feature type="binding site" evidence="12">
    <location>
        <position position="71"/>
    </location>
    <ligand>
        <name>Mg(2+)</name>
        <dbReference type="ChEBI" id="CHEBI:18420"/>
    </ligand>
</feature>
<feature type="active site" description="Nucleophile; for glutamine hydrolysis" evidence="12">
    <location>
        <position position="380"/>
    </location>
</feature>
<dbReference type="SUPFAM" id="SSF52317">
    <property type="entry name" value="Class I glutamine amidotransferase-like"/>
    <property type="match status" value="1"/>
</dbReference>
<dbReference type="Pfam" id="PF06418">
    <property type="entry name" value="CTP_synth_N"/>
    <property type="match status" value="1"/>
</dbReference>
<evidence type="ECO:0000256" key="2">
    <source>
        <dbReference type="ARBA" id="ARBA00007533"/>
    </source>
</evidence>
<feature type="binding site" evidence="12">
    <location>
        <begin position="146"/>
        <end position="148"/>
    </location>
    <ligand>
        <name>CTP</name>
        <dbReference type="ChEBI" id="CHEBI:37563"/>
        <note>allosteric inhibitor</note>
    </ligand>
</feature>
<dbReference type="SUPFAM" id="SSF52540">
    <property type="entry name" value="P-loop containing nucleoside triphosphate hydrolases"/>
    <property type="match status" value="1"/>
</dbReference>
<sequence>MTRFIFITGGVVSSLGKGIAAASLAALLQARGYKVRLRKLDPYLNVDPGTMSPYQHGEVFVTDDGAETDLDLGHYERFTGVHANQADAWTSGRIYSEVLAKERRGDYLGGTVQVIPHITDHIKAGVLAETEDYDFVLVEVGGTVGDIESLPFLEALRQLGNELGQRQSLFIHLTLVPYIPSAGELKTKPTQHSVKELLGLGIQPQILLCRCDRQIPDNERRKIALFCNVRPESVIPALDASSIYEVPLSYHEEGLDREVLRHFDMSAYGEPDLSRWQRIVRGLNHPEGEVKVAVVGKYTNLLDAYKSLNEALIHGGIAHGVKVRLDWVDAQVFETDGAVERLEGVHGILVPGGFGERGAEGKIEAVRFAREHKIPFLGICFGMQMAVIEAARNEAGLKEASSTEFGPCAEPVVGLLTEWRRGNVTERRDEASDLGGTMRLGSYPSILAEGSLVRQVYGGAAEITERHRHRFEVNVNYRDRLEEHGLRFSGMSPDGVLPEIVERPDHPWFIGVQFHPELKSKPFAPHPLFAGFVGAAVKQARLV</sequence>
<comment type="catalytic activity">
    <reaction evidence="12">
        <text>L-glutamine + H2O = L-glutamate + NH4(+)</text>
        <dbReference type="Rhea" id="RHEA:15889"/>
        <dbReference type="ChEBI" id="CHEBI:15377"/>
        <dbReference type="ChEBI" id="CHEBI:28938"/>
        <dbReference type="ChEBI" id="CHEBI:29985"/>
        <dbReference type="ChEBI" id="CHEBI:58359"/>
    </reaction>
</comment>
<dbReference type="GO" id="GO:0005524">
    <property type="term" value="F:ATP binding"/>
    <property type="evidence" value="ECO:0007669"/>
    <property type="project" value="UniProtKB-KW"/>
</dbReference>
<dbReference type="GO" id="GO:0004359">
    <property type="term" value="F:glutaminase activity"/>
    <property type="evidence" value="ECO:0007669"/>
    <property type="project" value="RHEA"/>
</dbReference>
<feature type="binding site" evidence="12">
    <location>
        <position position="139"/>
    </location>
    <ligand>
        <name>Mg(2+)</name>
        <dbReference type="ChEBI" id="CHEBI:18420"/>
    </ligand>
</feature>
<evidence type="ECO:0000256" key="9">
    <source>
        <dbReference type="ARBA" id="ARBA00022975"/>
    </source>
</evidence>
<feature type="binding site" evidence="12">
    <location>
        <position position="353"/>
    </location>
    <ligand>
        <name>L-glutamine</name>
        <dbReference type="ChEBI" id="CHEBI:58359"/>
    </ligand>
</feature>